<dbReference type="RefSeq" id="XP_002669090.1">
    <property type="nucleotide sequence ID" value="XM_002669044.1"/>
</dbReference>
<evidence type="ECO:0000256" key="1">
    <source>
        <dbReference type="SAM" id="SignalP"/>
    </source>
</evidence>
<dbReference type="InParanoid" id="D2W3K1"/>
<accession>D2W3K1</accession>
<evidence type="ECO:0000313" key="2">
    <source>
        <dbReference type="EMBL" id="EFC36346.1"/>
    </source>
</evidence>
<keyword evidence="3" id="KW-1185">Reference proteome</keyword>
<dbReference type="KEGG" id="ngr:NAEGRDRAFT_54432"/>
<dbReference type="AlphaFoldDB" id="D2W3K1"/>
<dbReference type="GeneID" id="8847609"/>
<keyword evidence="1" id="KW-0732">Signal</keyword>
<gene>
    <name evidence="2" type="ORF">NAEGRDRAFT_54432</name>
</gene>
<evidence type="ECO:0000313" key="3">
    <source>
        <dbReference type="Proteomes" id="UP000006671"/>
    </source>
</evidence>
<protein>
    <submittedName>
        <fullName evidence="2">Uncharacterized protein</fullName>
    </submittedName>
</protein>
<reference evidence="2 3" key="1">
    <citation type="journal article" date="2010" name="Cell">
        <title>The genome of Naegleria gruberi illuminates early eukaryotic versatility.</title>
        <authorList>
            <person name="Fritz-Laylin L.K."/>
            <person name="Prochnik S.E."/>
            <person name="Ginger M.L."/>
            <person name="Dacks J.B."/>
            <person name="Carpenter M.L."/>
            <person name="Field M.C."/>
            <person name="Kuo A."/>
            <person name="Paredez A."/>
            <person name="Chapman J."/>
            <person name="Pham J."/>
            <person name="Shu S."/>
            <person name="Neupane R."/>
            <person name="Cipriano M."/>
            <person name="Mancuso J."/>
            <person name="Tu H."/>
            <person name="Salamov A."/>
            <person name="Lindquist E."/>
            <person name="Shapiro H."/>
            <person name="Lucas S."/>
            <person name="Grigoriev I.V."/>
            <person name="Cande W.Z."/>
            <person name="Fulton C."/>
            <person name="Rokhsar D.S."/>
            <person name="Dawson S.C."/>
        </authorList>
    </citation>
    <scope>NUCLEOTIDE SEQUENCE [LARGE SCALE GENOMIC DNA]</scope>
    <source>
        <strain evidence="2 3">NEG-M</strain>
    </source>
</reference>
<feature type="signal peptide" evidence="1">
    <location>
        <begin position="1"/>
        <end position="30"/>
    </location>
</feature>
<dbReference type="VEuPathDB" id="AmoebaDB:NAEGRDRAFT_60085"/>
<dbReference type="EMBL" id="GG738932">
    <property type="protein sequence ID" value="EFC36346.1"/>
    <property type="molecule type" value="Genomic_DNA"/>
</dbReference>
<name>D2W3K1_NAEGR</name>
<organism evidence="3">
    <name type="scientific">Naegleria gruberi</name>
    <name type="common">Amoeba</name>
    <dbReference type="NCBI Taxonomy" id="5762"/>
    <lineage>
        <taxon>Eukaryota</taxon>
        <taxon>Discoba</taxon>
        <taxon>Heterolobosea</taxon>
        <taxon>Tetramitia</taxon>
        <taxon>Eutetramitia</taxon>
        <taxon>Vahlkampfiidae</taxon>
        <taxon>Naegleria</taxon>
    </lineage>
</organism>
<proteinExistence type="predicted"/>
<sequence>MMRINNNSVMMKVAFAVVVIMMMIVSELQGIELDKMIQNTRSVTKFQGLGDRLTHTFFSKTPIPLNESAAVASNEWKLLDGARVCHEYLGIPYINNRVIVYYTNKGQLSGFGVQLHEELKNGSTVPGFWTKLSKDRYQIDIATRDPKFACSLDTDIYGGPIGDRLIVQPGKLNFEIPLTDKLATARQFIKGACIQGMGTHFGYDVYTAPHLSGWSKTLVPVIPMYHEGQVSAVLFYSHSVQECYPIGQWEGPFIPWLFCKNFCSDDCMKHESSLTMFTTMHFLFHDADLNTCPERCPGSGKTRLH</sequence>
<feature type="chain" id="PRO_5003038102" evidence="1">
    <location>
        <begin position="31"/>
        <end position="305"/>
    </location>
</feature>
<dbReference type="OrthoDB" id="19182at2759"/>
<dbReference type="Proteomes" id="UP000006671">
    <property type="component" value="Unassembled WGS sequence"/>
</dbReference>